<evidence type="ECO:0000256" key="8">
    <source>
        <dbReference type="RuleBase" id="RU367038"/>
    </source>
</evidence>
<evidence type="ECO:0000256" key="3">
    <source>
        <dbReference type="ARBA" id="ARBA00022692"/>
    </source>
</evidence>
<comment type="function">
    <text evidence="8">Essential core component of the TIM22 complex, a complex that mediates the import and insertion of multi-pass transmembrane proteins into the mitochondrial inner membrane. In the TIM22 complex, it constitutes the voltage-activated and signal-gated channel. Forms a twin-pore translocase that uses the membrane potential as external driving force in 2 voltage-dependent steps.</text>
</comment>
<proteinExistence type="inferred from homology"/>
<organism evidence="10 11">
    <name type="scientific">Cystoisospora suis</name>
    <dbReference type="NCBI Taxonomy" id="483139"/>
    <lineage>
        <taxon>Eukaryota</taxon>
        <taxon>Sar</taxon>
        <taxon>Alveolata</taxon>
        <taxon>Apicomplexa</taxon>
        <taxon>Conoidasida</taxon>
        <taxon>Coccidia</taxon>
        <taxon>Eucoccidiorida</taxon>
        <taxon>Eimeriorina</taxon>
        <taxon>Sarcocystidae</taxon>
        <taxon>Cystoisospora</taxon>
    </lineage>
</organism>
<feature type="compositionally biased region" description="Low complexity" evidence="9">
    <location>
        <begin position="30"/>
        <end position="43"/>
    </location>
</feature>
<dbReference type="PANTHER" id="PTHR14110:SF0">
    <property type="entry name" value="MITOCHONDRIAL IMPORT INNER MEMBRANE TRANSLOCASE SUBUNIT TIM22"/>
    <property type="match status" value="1"/>
</dbReference>
<protein>
    <recommendedName>
        <fullName evidence="8">Mitochondrial import inner membrane translocase subunit TIM22</fullName>
    </recommendedName>
</protein>
<feature type="compositionally biased region" description="Low complexity" evidence="9">
    <location>
        <begin position="1"/>
        <end position="10"/>
    </location>
</feature>
<keyword evidence="5" id="KW-1133">Transmembrane helix</keyword>
<dbReference type="InterPro" id="IPR039175">
    <property type="entry name" value="TIM22"/>
</dbReference>
<comment type="subcellular location">
    <subcellularLocation>
        <location evidence="1 8">Mitochondrion inner membrane</location>
        <topology evidence="1 8">Multi-pass membrane protein</topology>
    </subcellularLocation>
</comment>
<dbReference type="EMBL" id="MIGC01002408">
    <property type="protein sequence ID" value="PHJ21139.1"/>
    <property type="molecule type" value="Genomic_DNA"/>
</dbReference>
<evidence type="ECO:0000256" key="2">
    <source>
        <dbReference type="ARBA" id="ARBA00008444"/>
    </source>
</evidence>
<dbReference type="OrthoDB" id="75343at2759"/>
<feature type="compositionally biased region" description="Pro residues" evidence="9">
    <location>
        <begin position="44"/>
        <end position="60"/>
    </location>
</feature>
<dbReference type="GeneID" id="94428418"/>
<keyword evidence="6 8" id="KW-0496">Mitochondrion</keyword>
<keyword evidence="11" id="KW-1185">Reference proteome</keyword>
<keyword evidence="7" id="KW-0472">Membrane</keyword>
<evidence type="ECO:0000256" key="6">
    <source>
        <dbReference type="ARBA" id="ARBA00023128"/>
    </source>
</evidence>
<dbReference type="GO" id="GO:0042721">
    <property type="term" value="C:TIM22 mitochondrial import inner membrane insertion complex"/>
    <property type="evidence" value="ECO:0007669"/>
    <property type="project" value="UniProtKB-UniRule"/>
</dbReference>
<dbReference type="Proteomes" id="UP000221165">
    <property type="component" value="Unassembled WGS sequence"/>
</dbReference>
<dbReference type="GO" id="GO:0030943">
    <property type="term" value="F:mitochondrion targeting sequence binding"/>
    <property type="evidence" value="ECO:0007669"/>
    <property type="project" value="TreeGrafter"/>
</dbReference>
<comment type="subunit">
    <text evidence="8">Component of the TIM22 complex.</text>
</comment>
<comment type="caution">
    <text evidence="10">The sequence shown here is derived from an EMBL/GenBank/DDBJ whole genome shotgun (WGS) entry which is preliminary data.</text>
</comment>
<comment type="similarity">
    <text evidence="2 8">Belongs to the Tim17/Tim22/Tim23 family.</text>
</comment>
<feature type="region of interest" description="Disordered" evidence="9">
    <location>
        <begin position="1"/>
        <end position="63"/>
    </location>
</feature>
<evidence type="ECO:0000313" key="10">
    <source>
        <dbReference type="EMBL" id="PHJ21139.1"/>
    </source>
</evidence>
<keyword evidence="3" id="KW-0812">Transmembrane</keyword>
<evidence type="ECO:0000256" key="9">
    <source>
        <dbReference type="SAM" id="MobiDB-lite"/>
    </source>
</evidence>
<dbReference type="PANTHER" id="PTHR14110">
    <property type="entry name" value="MITOCHONDRIAL IMPORT INNER MEMBRANE TRANSLOCASE SUBUNIT TIM22"/>
    <property type="match status" value="1"/>
</dbReference>
<dbReference type="GO" id="GO:0008320">
    <property type="term" value="F:protein transmembrane transporter activity"/>
    <property type="evidence" value="ECO:0007669"/>
    <property type="project" value="UniProtKB-UniRule"/>
</dbReference>
<evidence type="ECO:0000256" key="5">
    <source>
        <dbReference type="ARBA" id="ARBA00022989"/>
    </source>
</evidence>
<sequence length="283" mass="30445">MVQSNLVLPGPAGGAGTALPVPRELSSFNTPPSGSPPSTVSVPSPTPPAPSSPQAPPGTPETPMEIFLSKRYRTLNLAPTGPLTPEQKQMQEQLRLQKKVETFFSEGCLVRSSLMGVGGGVLGVLFGAFFFTMKPVDVDTTRPFREQFKQQYKTFLPDVARSSKSFAKLGFIYSLVECFIQRERAVHDINNAVYAGCVTGAALAYSGKVSRHFVKDGFEAQNSLALVLSGSNAYGTRSLTRLLLNRGITAAHYTSQVTFCSKTLEGNVFTHLLRLSLVASHGS</sequence>
<dbReference type="GO" id="GO:0045039">
    <property type="term" value="P:protein insertion into mitochondrial inner membrane"/>
    <property type="evidence" value="ECO:0007669"/>
    <property type="project" value="UniProtKB-UniRule"/>
</dbReference>
<dbReference type="VEuPathDB" id="ToxoDB:CSUI_005027"/>
<keyword evidence="8" id="KW-0813">Transport</keyword>
<name>A0A2C6KWN4_9APIC</name>
<evidence type="ECO:0000256" key="7">
    <source>
        <dbReference type="ARBA" id="ARBA00023136"/>
    </source>
</evidence>
<keyword evidence="4 8" id="KW-0999">Mitochondrion inner membrane</keyword>
<evidence type="ECO:0000256" key="4">
    <source>
        <dbReference type="ARBA" id="ARBA00022792"/>
    </source>
</evidence>
<dbReference type="AlphaFoldDB" id="A0A2C6KWN4"/>
<keyword evidence="8" id="KW-0653">Protein transport</keyword>
<accession>A0A2C6KWN4</accession>
<keyword evidence="8" id="KW-0811">Translocation</keyword>
<dbReference type="Pfam" id="PF02466">
    <property type="entry name" value="Tim17"/>
    <property type="match status" value="1"/>
</dbReference>
<evidence type="ECO:0000313" key="11">
    <source>
        <dbReference type="Proteomes" id="UP000221165"/>
    </source>
</evidence>
<dbReference type="RefSeq" id="XP_067922823.1">
    <property type="nucleotide sequence ID" value="XM_068065207.1"/>
</dbReference>
<evidence type="ECO:0000256" key="1">
    <source>
        <dbReference type="ARBA" id="ARBA00004448"/>
    </source>
</evidence>
<reference evidence="10 11" key="1">
    <citation type="journal article" date="2017" name="Int. J. Parasitol.">
        <title>The genome of the protozoan parasite Cystoisospora suis and a reverse vaccinology approach to identify vaccine candidates.</title>
        <authorList>
            <person name="Palmieri N."/>
            <person name="Shrestha A."/>
            <person name="Ruttkowski B."/>
            <person name="Beck T."/>
            <person name="Vogl C."/>
            <person name="Tomley F."/>
            <person name="Blake D.P."/>
            <person name="Joachim A."/>
        </authorList>
    </citation>
    <scope>NUCLEOTIDE SEQUENCE [LARGE SCALE GENOMIC DNA]</scope>
    <source>
        <strain evidence="10 11">Wien I</strain>
    </source>
</reference>
<gene>
    <name evidence="10" type="ORF">CSUI_005027</name>
</gene>